<evidence type="ECO:0000256" key="1">
    <source>
        <dbReference type="ARBA" id="ARBA00009986"/>
    </source>
</evidence>
<dbReference type="InterPro" id="IPR016161">
    <property type="entry name" value="Ald_DH/histidinol_DH"/>
</dbReference>
<dbReference type="Gene3D" id="3.40.605.10">
    <property type="entry name" value="Aldehyde Dehydrogenase, Chain A, domain 1"/>
    <property type="match status" value="1"/>
</dbReference>
<feature type="active site" evidence="4">
    <location>
        <position position="252"/>
    </location>
</feature>
<dbReference type="InterPro" id="IPR016162">
    <property type="entry name" value="Ald_DH_N"/>
</dbReference>
<proteinExistence type="inferred from homology"/>
<evidence type="ECO:0000313" key="7">
    <source>
        <dbReference type="EMBL" id="MFC6152173.1"/>
    </source>
</evidence>
<dbReference type="EMBL" id="JBHSQI010000001">
    <property type="protein sequence ID" value="MFC6152173.1"/>
    <property type="molecule type" value="Genomic_DNA"/>
</dbReference>
<dbReference type="InterPro" id="IPR029510">
    <property type="entry name" value="Ald_DH_CS_GLU"/>
</dbReference>
<comment type="caution">
    <text evidence="7">The sequence shown here is derived from an EMBL/GenBank/DDBJ whole genome shotgun (WGS) entry which is preliminary data.</text>
</comment>
<dbReference type="Gene3D" id="3.40.309.10">
    <property type="entry name" value="Aldehyde Dehydrogenase, Chain A, domain 2"/>
    <property type="match status" value="1"/>
</dbReference>
<dbReference type="SUPFAM" id="SSF53720">
    <property type="entry name" value="ALDH-like"/>
    <property type="match status" value="1"/>
</dbReference>
<reference evidence="8" key="1">
    <citation type="journal article" date="2019" name="Int. J. Syst. Evol. Microbiol.">
        <title>The Global Catalogue of Microorganisms (GCM) 10K type strain sequencing project: providing services to taxonomists for standard genome sequencing and annotation.</title>
        <authorList>
            <consortium name="The Broad Institute Genomics Platform"/>
            <consortium name="The Broad Institute Genome Sequencing Center for Infectious Disease"/>
            <person name="Wu L."/>
            <person name="Ma J."/>
        </authorList>
    </citation>
    <scope>NUCLEOTIDE SEQUENCE [LARGE SCALE GENOMIC DNA]</scope>
    <source>
        <strain evidence="8">DFY28</strain>
    </source>
</reference>
<comment type="similarity">
    <text evidence="1 5">Belongs to the aldehyde dehydrogenase family.</text>
</comment>
<keyword evidence="3" id="KW-0520">NAD</keyword>
<protein>
    <submittedName>
        <fullName evidence="7">Aldehyde dehydrogenase family protein</fullName>
    </submittedName>
</protein>
<dbReference type="PROSITE" id="PS00687">
    <property type="entry name" value="ALDEHYDE_DEHYDR_GLU"/>
    <property type="match status" value="1"/>
</dbReference>
<feature type="domain" description="Aldehyde dehydrogenase" evidence="6">
    <location>
        <begin position="18"/>
        <end position="472"/>
    </location>
</feature>
<dbReference type="InterPro" id="IPR016163">
    <property type="entry name" value="Ald_DH_C"/>
</dbReference>
<evidence type="ECO:0000256" key="2">
    <source>
        <dbReference type="ARBA" id="ARBA00023002"/>
    </source>
</evidence>
<evidence type="ECO:0000313" key="8">
    <source>
        <dbReference type="Proteomes" id="UP001596098"/>
    </source>
</evidence>
<dbReference type="InterPro" id="IPR015590">
    <property type="entry name" value="Aldehyde_DH_dom"/>
</dbReference>
<name>A0ABW1QT15_9ACTN</name>
<keyword evidence="8" id="KW-1185">Reference proteome</keyword>
<dbReference type="RefSeq" id="WP_128220249.1">
    <property type="nucleotide sequence ID" value="NZ_CP034929.1"/>
</dbReference>
<sequence>MSSTPDIVVAGVPHVSVSGATFEKTNPYTGKVVSVAAAATVEDADNAAAAAHAAFPAWAATPAAERSALLNKAADLLEERAEEITITMAEEVGSTHGWAAFNVHVTTGVLRAAAELPGQVVEDEIPSGVPGLKAYGVRKPLGAVVAIAPWNAPLILGTRAVAMPLALGNTVVFKASEECPRTQAAIVQVLRDAGVPAGAVELITNRPEDGKLIVERLIDNPKIRHINFTGSSGVGRSIAIRAAQYFKRTVLELGGKAPFVVLDDADVDAAVAGANFGAFMNSGQICMSTERVIAHTSVVEEFSAKLAAKAAAMTVGDPSLPTTHIGPVVSMKAATRIRGLIADAVDKGATLLTGGGGEGVLIEPTVIAGVTPEMEIYREESFGPVVTITSFETEDEAVELANDTDFGLSSAVYGTDLDRARAIADRIESGIIHINGATVHDEPAMPFGGVKDSGWGRFGGNYAINEFTDLRWLTYSTEERHYPI</sequence>
<gene>
    <name evidence="7" type="ORF">ACFPWU_00625</name>
</gene>
<evidence type="ECO:0000256" key="5">
    <source>
        <dbReference type="RuleBase" id="RU003345"/>
    </source>
</evidence>
<evidence type="ECO:0000256" key="4">
    <source>
        <dbReference type="PROSITE-ProRule" id="PRU10007"/>
    </source>
</evidence>
<accession>A0ABW1QT15</accession>
<dbReference type="PANTHER" id="PTHR42986:SF1">
    <property type="entry name" value="BENZALDEHYDE DEHYDROGENASE YFMT"/>
    <property type="match status" value="1"/>
</dbReference>
<dbReference type="PANTHER" id="PTHR42986">
    <property type="entry name" value="BENZALDEHYDE DEHYDROGENASE YFMT"/>
    <property type="match status" value="1"/>
</dbReference>
<keyword evidence="2 5" id="KW-0560">Oxidoreductase</keyword>
<dbReference type="Pfam" id="PF00171">
    <property type="entry name" value="Aldedh"/>
    <property type="match status" value="1"/>
</dbReference>
<evidence type="ECO:0000256" key="3">
    <source>
        <dbReference type="ARBA" id="ARBA00023027"/>
    </source>
</evidence>
<evidence type="ECO:0000259" key="6">
    <source>
        <dbReference type="Pfam" id="PF00171"/>
    </source>
</evidence>
<organism evidence="7 8">
    <name type="scientific">Nocardioides yefusunii</name>
    <dbReference type="NCBI Taxonomy" id="2500546"/>
    <lineage>
        <taxon>Bacteria</taxon>
        <taxon>Bacillati</taxon>
        <taxon>Actinomycetota</taxon>
        <taxon>Actinomycetes</taxon>
        <taxon>Propionibacteriales</taxon>
        <taxon>Nocardioidaceae</taxon>
        <taxon>Nocardioides</taxon>
    </lineage>
</organism>
<dbReference type="Proteomes" id="UP001596098">
    <property type="component" value="Unassembled WGS sequence"/>
</dbReference>